<keyword evidence="4" id="KW-1133">Transmembrane helix</keyword>
<organism evidence="8 9">
    <name type="scientific">Lentisphaera profundi</name>
    <dbReference type="NCBI Taxonomy" id="1658616"/>
    <lineage>
        <taxon>Bacteria</taxon>
        <taxon>Pseudomonadati</taxon>
        <taxon>Lentisphaerota</taxon>
        <taxon>Lentisphaeria</taxon>
        <taxon>Lentisphaerales</taxon>
        <taxon>Lentisphaeraceae</taxon>
        <taxon>Lentisphaera</taxon>
    </lineage>
</organism>
<dbReference type="EMBL" id="CP117812">
    <property type="protein sequence ID" value="WDE99120.1"/>
    <property type="molecule type" value="Genomic_DNA"/>
</dbReference>
<dbReference type="SUPFAM" id="SSF52540">
    <property type="entry name" value="P-loop containing nucleoside triphosphate hydrolases"/>
    <property type="match status" value="1"/>
</dbReference>
<dbReference type="Proteomes" id="UP001214250">
    <property type="component" value="Chromosome 2"/>
</dbReference>
<evidence type="ECO:0000256" key="3">
    <source>
        <dbReference type="ARBA" id="ARBA00022692"/>
    </source>
</evidence>
<accession>A0ABY7VY72</accession>
<comment type="subcellular location">
    <subcellularLocation>
        <location evidence="1">Golgi apparatus membrane</location>
        <topology evidence="1">Single-pass type II membrane protein</topology>
    </subcellularLocation>
</comment>
<keyword evidence="2" id="KW-0808">Transferase</keyword>
<reference evidence="8 9" key="1">
    <citation type="submission" date="2023-02" db="EMBL/GenBank/DDBJ databases">
        <title>Genome sequence of Lentisphaera profundi SAORIC-696.</title>
        <authorList>
            <person name="Kim e."/>
            <person name="Cho J.-C."/>
            <person name="Choi A."/>
            <person name="Kang I."/>
        </authorList>
    </citation>
    <scope>NUCLEOTIDE SEQUENCE [LARGE SCALE GENOMIC DNA]</scope>
    <source>
        <strain evidence="8 9">SAORIC-696</strain>
    </source>
</reference>
<proteinExistence type="predicted"/>
<evidence type="ECO:0000313" key="8">
    <source>
        <dbReference type="EMBL" id="WDE99120.1"/>
    </source>
</evidence>
<evidence type="ECO:0000256" key="7">
    <source>
        <dbReference type="ARBA" id="ARBA00023180"/>
    </source>
</evidence>
<dbReference type="Pfam" id="PF03567">
    <property type="entry name" value="Sulfotransfer_2"/>
    <property type="match status" value="1"/>
</dbReference>
<dbReference type="Gene3D" id="3.40.50.300">
    <property type="entry name" value="P-loop containing nucleotide triphosphate hydrolases"/>
    <property type="match status" value="1"/>
</dbReference>
<dbReference type="RefSeq" id="WP_274153982.1">
    <property type="nucleotide sequence ID" value="NZ_CP117812.1"/>
</dbReference>
<evidence type="ECO:0000256" key="6">
    <source>
        <dbReference type="ARBA" id="ARBA00023136"/>
    </source>
</evidence>
<dbReference type="PANTHER" id="PTHR12137">
    <property type="entry name" value="CARBOHYDRATE SULFOTRANSFERASE"/>
    <property type="match status" value="1"/>
</dbReference>
<evidence type="ECO:0000256" key="2">
    <source>
        <dbReference type="ARBA" id="ARBA00022679"/>
    </source>
</evidence>
<dbReference type="InterPro" id="IPR005331">
    <property type="entry name" value="Sulfotransferase"/>
</dbReference>
<evidence type="ECO:0000256" key="5">
    <source>
        <dbReference type="ARBA" id="ARBA00023034"/>
    </source>
</evidence>
<dbReference type="InterPro" id="IPR018011">
    <property type="entry name" value="Carb_sulfotrans_8-10"/>
</dbReference>
<keyword evidence="3" id="KW-0812">Transmembrane</keyword>
<evidence type="ECO:0000256" key="4">
    <source>
        <dbReference type="ARBA" id="ARBA00022989"/>
    </source>
</evidence>
<evidence type="ECO:0000313" key="9">
    <source>
        <dbReference type="Proteomes" id="UP001214250"/>
    </source>
</evidence>
<name>A0ABY7VY72_9BACT</name>
<sequence length="232" mass="28310">MICHELKCVFVHIPKVAGTSIEKAFLQHLKILREDGAQLLIQKNADPLKGPPHLQHMTAEEYLKYGYLTQEQFDSYFKFTFVRDPYERIVSEYRYRRFYNEYDFKSYLTKNFPGPMDDDYVNYLDYYRHIMPQSDFIYNEKGELLVDFIGRFENIEDDFKKICEHLQVKLELPKSNKSKNKKSLFLRLKKIFNKNLMYSYSHDQYYCDDTLSFMKDYYKKDFEMLNYHFRQT</sequence>
<keyword evidence="5" id="KW-0333">Golgi apparatus</keyword>
<protein>
    <submittedName>
        <fullName evidence="8">Sulfotransferase family 2 domain-containing protein</fullName>
    </submittedName>
</protein>
<evidence type="ECO:0000256" key="1">
    <source>
        <dbReference type="ARBA" id="ARBA00004323"/>
    </source>
</evidence>
<keyword evidence="7" id="KW-0325">Glycoprotein</keyword>
<dbReference type="InterPro" id="IPR027417">
    <property type="entry name" value="P-loop_NTPase"/>
</dbReference>
<dbReference type="PANTHER" id="PTHR12137:SF54">
    <property type="entry name" value="CARBOHYDRATE SULFOTRANSFERASE"/>
    <property type="match status" value="1"/>
</dbReference>
<keyword evidence="6" id="KW-0472">Membrane</keyword>
<gene>
    <name evidence="8" type="ORF">PQO03_14890</name>
</gene>
<keyword evidence="9" id="KW-1185">Reference proteome</keyword>